<reference evidence="2" key="2">
    <citation type="submission" date="2003-12" db="EMBL/GenBank/DDBJ databases">
        <title>Monterey Bay Coastal Ocean Microbial Observatory environmental clone sequencing.</title>
        <authorList>
            <person name="DeLong E.F."/>
        </authorList>
    </citation>
    <scope>NUCLEOTIDE SEQUENCE</scope>
</reference>
<dbReference type="EMBL" id="AY458631">
    <property type="protein sequence ID" value="AAR37513.1"/>
    <property type="molecule type" value="Genomic_DNA"/>
</dbReference>
<sequence>MEKCGFGLNIFAVIVIVSLLYFIIMPIFGVSGVSPIWM</sequence>
<keyword evidence="1" id="KW-0472">Membrane</keyword>
<keyword evidence="1" id="KW-0812">Transmembrane</keyword>
<evidence type="ECO:0000313" key="2">
    <source>
        <dbReference type="EMBL" id="AAR37513.1"/>
    </source>
</evidence>
<feature type="transmembrane region" description="Helical" evidence="1">
    <location>
        <begin position="6"/>
        <end position="28"/>
    </location>
</feature>
<keyword evidence="1" id="KW-1133">Transmembrane helix</keyword>
<gene>
    <name evidence="2" type="ORF">MBMO_EBAC750-03B02.15</name>
</gene>
<protein>
    <submittedName>
        <fullName evidence="2">Uncharacterized protein</fullName>
    </submittedName>
</protein>
<reference evidence="2" key="1">
    <citation type="submission" date="2003-11" db="EMBL/GenBank/DDBJ databases">
        <authorList>
            <person name="Heidelberg J.F."/>
            <person name="Eisen J.A."/>
            <person name="Nelson W.C."/>
            <person name="DeLong E.F."/>
        </authorList>
    </citation>
    <scope>NUCLEOTIDE SEQUENCE</scope>
</reference>
<name>Q6SHV9_9BACT</name>
<evidence type="ECO:0000256" key="1">
    <source>
        <dbReference type="SAM" id="Phobius"/>
    </source>
</evidence>
<organism evidence="2">
    <name type="scientific">uncultured marine bacterium 159</name>
    <dbReference type="NCBI Taxonomy" id="257384"/>
    <lineage>
        <taxon>Bacteria</taxon>
        <taxon>environmental samples</taxon>
    </lineage>
</organism>
<dbReference type="AlphaFoldDB" id="Q6SHV9"/>
<accession>Q6SHV9</accession>
<proteinExistence type="predicted"/>